<dbReference type="Proteomes" id="UP000245699">
    <property type="component" value="Unassembled WGS sequence"/>
</dbReference>
<name>A0A2T9Z697_9FUNG</name>
<protein>
    <submittedName>
        <fullName evidence="1">Uncharacterized protein</fullName>
    </submittedName>
</protein>
<accession>A0A2T9Z697</accession>
<gene>
    <name evidence="1" type="ORF">BB559_000132</name>
</gene>
<comment type="caution">
    <text evidence="1">The sequence shown here is derived from an EMBL/GenBank/DDBJ whole genome shotgun (WGS) entry which is preliminary data.</text>
</comment>
<dbReference type="EMBL" id="MBFT01000007">
    <property type="protein sequence ID" value="PVV00065.1"/>
    <property type="molecule type" value="Genomic_DNA"/>
</dbReference>
<keyword evidence="2" id="KW-1185">Reference proteome</keyword>
<reference evidence="1 2" key="1">
    <citation type="journal article" date="2018" name="MBio">
        <title>Comparative Genomics Reveals the Core Gene Toolbox for the Fungus-Insect Symbiosis.</title>
        <authorList>
            <person name="Wang Y."/>
            <person name="Stata M."/>
            <person name="Wang W."/>
            <person name="Stajich J.E."/>
            <person name="White M.M."/>
            <person name="Moncalvo J.M."/>
        </authorList>
    </citation>
    <scope>NUCLEOTIDE SEQUENCE [LARGE SCALE GENOMIC DNA]</scope>
    <source>
        <strain evidence="1 2">AUS-77-4</strain>
    </source>
</reference>
<evidence type="ECO:0000313" key="2">
    <source>
        <dbReference type="Proteomes" id="UP000245699"/>
    </source>
</evidence>
<organism evidence="1 2">
    <name type="scientific">Furculomyces boomerangus</name>
    <dbReference type="NCBI Taxonomy" id="61424"/>
    <lineage>
        <taxon>Eukaryota</taxon>
        <taxon>Fungi</taxon>
        <taxon>Fungi incertae sedis</taxon>
        <taxon>Zoopagomycota</taxon>
        <taxon>Kickxellomycotina</taxon>
        <taxon>Harpellomycetes</taxon>
        <taxon>Harpellales</taxon>
        <taxon>Harpellaceae</taxon>
        <taxon>Furculomyces</taxon>
    </lineage>
</organism>
<proteinExistence type="predicted"/>
<evidence type="ECO:0000313" key="1">
    <source>
        <dbReference type="EMBL" id="PVV00065.1"/>
    </source>
</evidence>
<dbReference type="AlphaFoldDB" id="A0A2T9Z697"/>
<sequence>MLNSFRTLPRSLESFFRRKRSPRNSALLRSSSSLSLSSISSEITLINQPLSSSSSHNNTHAQVALPHFGIFFSGHPF</sequence>